<dbReference type="Proteomes" id="UP000011910">
    <property type="component" value="Unassembled WGS sequence"/>
</dbReference>
<organism evidence="1 2">
    <name type="scientific">Cesiribacter andamanensis AMV16</name>
    <dbReference type="NCBI Taxonomy" id="1279009"/>
    <lineage>
        <taxon>Bacteria</taxon>
        <taxon>Pseudomonadati</taxon>
        <taxon>Bacteroidota</taxon>
        <taxon>Cytophagia</taxon>
        <taxon>Cytophagales</taxon>
        <taxon>Cesiribacteraceae</taxon>
        <taxon>Cesiribacter</taxon>
    </lineage>
</organism>
<dbReference type="AlphaFoldDB" id="M7NVL8"/>
<sequence>MSNLPVSKPIGGYPPAVNKGTLPKDNPYYLPSLDDAVNAAEKERKPWEDPRILEIIKLRTIDLKAEIPKPPVVLAIRQGMEEYSICRIGNFSLVTGKAKSRKTFVLSMLTAATLSGNEVCNAIRSYLPKEKRGILYFDTEQDECDAQESVIRSAQLAQIEDTNNLRPVWLGEEPTQDRYETIWALIHIHSQSVGFVVIDGIRDLIDSVNDEAGSKKLVDDIRRWASKYQCHIVMVIHENKAASTIRGHLGTELQNKAETVFRVEKVANNEDVSIVHPEYTRKKPFKPFAIGYNSETNLPEILHDFDVDGALKEMKKKQKPQEAKKWELERYSLKEHCTYLAEVFQDIPKQRGSDFRENVKEIYSKHSDFFKKDAERAALFFEGLGLIESNKEEERNKAKQYYWLSEKARYENSPL</sequence>
<dbReference type="Pfam" id="PF13481">
    <property type="entry name" value="AAA_25"/>
    <property type="match status" value="1"/>
</dbReference>
<dbReference type="RefSeq" id="WP_009195724.1">
    <property type="nucleotide sequence ID" value="NZ_AODQ01000055.1"/>
</dbReference>
<evidence type="ECO:0000313" key="2">
    <source>
        <dbReference type="Proteomes" id="UP000011910"/>
    </source>
</evidence>
<dbReference type="SUPFAM" id="SSF52540">
    <property type="entry name" value="P-loop containing nucleoside triphosphate hydrolases"/>
    <property type="match status" value="1"/>
</dbReference>
<name>M7NVL8_9BACT</name>
<dbReference type="Gene3D" id="3.40.50.300">
    <property type="entry name" value="P-loop containing nucleotide triphosphate hydrolases"/>
    <property type="match status" value="1"/>
</dbReference>
<reference evidence="1 2" key="1">
    <citation type="journal article" date="2013" name="Genome Announc.">
        <title>Draft Genome Sequence of Cesiribacter andamanensis Strain AMV16T, Isolated from a Soil Sample from a Mud Volcano in the Andaman Islands, India.</title>
        <authorList>
            <person name="Shivaji S."/>
            <person name="Ara S."/>
            <person name="Begum Z."/>
            <person name="Srinivas T.N."/>
            <person name="Singh A."/>
            <person name="Kumar Pinnaka A."/>
        </authorList>
    </citation>
    <scope>NUCLEOTIDE SEQUENCE [LARGE SCALE GENOMIC DNA]</scope>
    <source>
        <strain evidence="1 2">AMV16</strain>
    </source>
</reference>
<accession>M7NVL8</accession>
<dbReference type="eggNOG" id="COG0467">
    <property type="taxonomic scope" value="Bacteria"/>
</dbReference>
<keyword evidence="2" id="KW-1185">Reference proteome</keyword>
<dbReference type="OrthoDB" id="795326at2"/>
<protein>
    <recommendedName>
        <fullName evidence="3">Replicative DNA helicase</fullName>
    </recommendedName>
</protein>
<evidence type="ECO:0000313" key="1">
    <source>
        <dbReference type="EMBL" id="EMR02524.1"/>
    </source>
</evidence>
<dbReference type="PATRIC" id="fig|1279009.4.peg.2363"/>
<comment type="caution">
    <text evidence="1">The sequence shown here is derived from an EMBL/GenBank/DDBJ whole genome shotgun (WGS) entry which is preliminary data.</text>
</comment>
<dbReference type="InterPro" id="IPR027417">
    <property type="entry name" value="P-loop_NTPase"/>
</dbReference>
<evidence type="ECO:0008006" key="3">
    <source>
        <dbReference type="Google" id="ProtNLM"/>
    </source>
</evidence>
<gene>
    <name evidence="1" type="ORF">ADICEAN_02331</name>
</gene>
<dbReference type="STRING" id="1279009.ADICEAN_02331"/>
<dbReference type="EMBL" id="AODQ01000055">
    <property type="protein sequence ID" value="EMR02524.1"/>
    <property type="molecule type" value="Genomic_DNA"/>
</dbReference>
<proteinExistence type="predicted"/>